<dbReference type="InterPro" id="IPR002692">
    <property type="entry name" value="S45"/>
</dbReference>
<keyword evidence="2" id="KW-0378">Hydrolase</keyword>
<accession>A0A1E7N6K0</accession>
<dbReference type="Gene3D" id="2.30.120.10">
    <property type="match status" value="1"/>
</dbReference>
<dbReference type="Proteomes" id="UP000037395">
    <property type="component" value="Unassembled WGS sequence"/>
</dbReference>
<dbReference type="AlphaFoldDB" id="A0A1E7N6K0"/>
<dbReference type="InterPro" id="IPR023343">
    <property type="entry name" value="Penicillin_amidase_dom1"/>
</dbReference>
<dbReference type="Gene3D" id="1.10.439.10">
    <property type="entry name" value="Penicillin Amidohydrolase, domain 1"/>
    <property type="match status" value="1"/>
</dbReference>
<dbReference type="InterPro" id="IPR029055">
    <property type="entry name" value="Ntn_hydrolases_N"/>
</dbReference>
<evidence type="ECO:0000313" key="7">
    <source>
        <dbReference type="Proteomes" id="UP000037395"/>
    </source>
</evidence>
<gene>
    <name evidence="6" type="ORF">HS99_0030325</name>
</gene>
<dbReference type="RefSeq" id="WP_050366950.1">
    <property type="nucleotide sequence ID" value="NZ_BMUB01000001.1"/>
</dbReference>
<evidence type="ECO:0008006" key="8">
    <source>
        <dbReference type="Google" id="ProtNLM"/>
    </source>
</evidence>
<dbReference type="PANTHER" id="PTHR34218">
    <property type="entry name" value="PEPTIDASE S45 PENICILLIN AMIDASE"/>
    <property type="match status" value="1"/>
</dbReference>
<reference evidence="6" key="1">
    <citation type="submission" date="2016-08" db="EMBL/GenBank/DDBJ databases">
        <title>Sequencing, Assembly and Comparative Genomics of S. aureofaciens ATCC 10762.</title>
        <authorList>
            <person name="Gradnigo J.S."/>
            <person name="Johnson N."/>
            <person name="Somerville G.A."/>
        </authorList>
    </citation>
    <scope>NUCLEOTIDE SEQUENCE [LARGE SCALE GENOMIC DNA]</scope>
    <source>
        <strain evidence="6">ATCC 10762</strain>
    </source>
</reference>
<evidence type="ECO:0000256" key="2">
    <source>
        <dbReference type="ARBA" id="ARBA00022801"/>
    </source>
</evidence>
<evidence type="ECO:0000256" key="4">
    <source>
        <dbReference type="PIRSR" id="PIRSR001227-1"/>
    </source>
</evidence>
<comment type="caution">
    <text evidence="6">The sequence shown here is derived from an EMBL/GenBank/DDBJ whole genome shotgun (WGS) entry which is preliminary data.</text>
</comment>
<comment type="similarity">
    <text evidence="1">Belongs to the peptidase S45 family.</text>
</comment>
<dbReference type="GO" id="GO:0016811">
    <property type="term" value="F:hydrolase activity, acting on carbon-nitrogen (but not peptide) bonds, in linear amides"/>
    <property type="evidence" value="ECO:0007669"/>
    <property type="project" value="InterPro"/>
</dbReference>
<dbReference type="InterPro" id="IPR043146">
    <property type="entry name" value="Penicillin_amidase_N_B-knob"/>
</dbReference>
<keyword evidence="3" id="KW-0865">Zymogen</keyword>
<evidence type="ECO:0000256" key="3">
    <source>
        <dbReference type="ARBA" id="ARBA00023145"/>
    </source>
</evidence>
<dbReference type="InterPro" id="IPR043147">
    <property type="entry name" value="Penicillin_amidase_A-knob"/>
</dbReference>
<evidence type="ECO:0000256" key="1">
    <source>
        <dbReference type="ARBA" id="ARBA00006586"/>
    </source>
</evidence>
<dbReference type="Pfam" id="PF01804">
    <property type="entry name" value="Penicil_amidase"/>
    <property type="match status" value="1"/>
</dbReference>
<evidence type="ECO:0000256" key="5">
    <source>
        <dbReference type="SAM" id="MobiDB-lite"/>
    </source>
</evidence>
<protein>
    <recommendedName>
        <fullName evidence="8">Penicillin acylase family protein</fullName>
    </recommendedName>
</protein>
<sequence>MAAVVSGLVLALLALGIGPVPALGTALVPGAGVWDSAAGAELPHTETLDLAGLKAPVTVAFDDNGVPTVKAGSDDDLFQAQGYLHARFRLAQLDLERRAGRGRLAELNGPASLESDRFELQMGLLRTAEAEWAATPPDSPAGRALTSYTRGVNAWISELRHNGQWPAIFSLTGVHPADWTPVDSLVIQEVLTQSMDFTSTPLDYAIFRDSLGAQRTMDWFPVHAANDQRPYDPGPYRDLGTAPLPANVNSAGPDVPAAANRSQPRPAPVAPTGAPDPAGEATAARTLLDTIRALPATQMHTFPDSNAWVANGPAVAGGNAMLAGDPHLPTTLPSYWYQIALSSPETNATGASMAGMPGVLIGRNADISWSLTDAQNQSTVFYSERTSPDHPGQYFWNNAWHPMQRVEYTIPVRGGDTEHLAVDLTVHGPVITRAGQTTSVSWMGNVPSPDLAVLLAVDKARNYQEFRTALADWHAPTLNFAYADGGGNIGVVAAGYFPLTKAGDPWFPLPGTGEYDVVGAIPFDATPQAYNPPNHVIATANQRPVSADYPYYIGTSFNAFDNGYRAARIYQFLESHPAMTAADFTTLQNDTTDYLATVILPHLKEALAGTKLDARQQAALDVLDRWDSTMRPSVAGGPIWWTFWNDYLETTFQPWWDQAKVPVEKDRWYLKVSSALPSLDEDLEAWTLHDPANPAFTSPGGPTRTAPDAMRTAFAQAVSELSQDLGSDPATWTWDRVHTRQVPSLTDADALGYGPVPAEGDRWTVNAADGGMNSTFGPSWRMVVDWKGPGSATAQAVYPGGQSENPASPWYRTFIPYWRDGRSLPLLMAADQPASTKVWTLRPGA</sequence>
<dbReference type="EMBL" id="JPRF03000028">
    <property type="protein sequence ID" value="OEV36305.1"/>
    <property type="molecule type" value="Genomic_DNA"/>
</dbReference>
<dbReference type="CDD" id="cd03747">
    <property type="entry name" value="Ntn_PGA_like"/>
    <property type="match status" value="1"/>
</dbReference>
<dbReference type="GeneID" id="97483594"/>
<organism evidence="6 7">
    <name type="scientific">Kitasatospora aureofaciens</name>
    <name type="common">Streptomyces aureofaciens</name>
    <dbReference type="NCBI Taxonomy" id="1894"/>
    <lineage>
        <taxon>Bacteria</taxon>
        <taxon>Bacillati</taxon>
        <taxon>Actinomycetota</taxon>
        <taxon>Actinomycetes</taxon>
        <taxon>Kitasatosporales</taxon>
        <taxon>Streptomycetaceae</taxon>
        <taxon>Kitasatospora</taxon>
    </lineage>
</organism>
<feature type="active site" description="Nucleophile" evidence="4">
    <location>
        <position position="305"/>
    </location>
</feature>
<dbReference type="PANTHER" id="PTHR34218:SF4">
    <property type="entry name" value="ACYL-HOMOSERINE LACTONE ACYLASE QUIP"/>
    <property type="match status" value="1"/>
</dbReference>
<dbReference type="SUPFAM" id="SSF56235">
    <property type="entry name" value="N-terminal nucleophile aminohydrolases (Ntn hydrolases)"/>
    <property type="match status" value="1"/>
</dbReference>
<dbReference type="GO" id="GO:0017000">
    <property type="term" value="P:antibiotic biosynthetic process"/>
    <property type="evidence" value="ECO:0007669"/>
    <property type="project" value="InterPro"/>
</dbReference>
<proteinExistence type="inferred from homology"/>
<dbReference type="InterPro" id="IPR014395">
    <property type="entry name" value="Pen/GL7ACA/AHL_acylase"/>
</dbReference>
<keyword evidence="7" id="KW-1185">Reference proteome</keyword>
<name>A0A1E7N6K0_KITAU</name>
<dbReference type="Gene3D" id="3.60.20.10">
    <property type="entry name" value="Glutamine Phosphoribosylpyrophosphate, subunit 1, domain 1"/>
    <property type="match status" value="1"/>
</dbReference>
<dbReference type="Gene3D" id="1.10.1400.10">
    <property type="match status" value="1"/>
</dbReference>
<dbReference type="PIRSF" id="PIRSF001227">
    <property type="entry name" value="Pen_acylase"/>
    <property type="match status" value="1"/>
</dbReference>
<evidence type="ECO:0000313" key="6">
    <source>
        <dbReference type="EMBL" id="OEV36305.1"/>
    </source>
</evidence>
<feature type="region of interest" description="Disordered" evidence="5">
    <location>
        <begin position="230"/>
        <end position="280"/>
    </location>
</feature>